<evidence type="ECO:0000313" key="2">
    <source>
        <dbReference type="Proteomes" id="UP000598227"/>
    </source>
</evidence>
<sequence length="164" mass="18772">MSWKNPYEIIDTVPIVPAGKPIVTFSSVKIDGEILYLLSHELERTKDLITPADVKNLSAFLIEAIDKIDAEQPTSYGLGLLGRIGRDFGRLLDCYHGYHIRAAYMLRNVSGVEVADFCIAHEDGDDRYRLVMFYWHAEAVCKYALGQEQITRWCAFIEREHHQP</sequence>
<name>A0ABR9GXZ5_9HYPH</name>
<dbReference type="Proteomes" id="UP000598227">
    <property type="component" value="Unassembled WGS sequence"/>
</dbReference>
<protein>
    <submittedName>
        <fullName evidence="1">Uncharacterized protein</fullName>
    </submittedName>
</protein>
<evidence type="ECO:0000313" key="1">
    <source>
        <dbReference type="EMBL" id="MBE1208399.1"/>
    </source>
</evidence>
<gene>
    <name evidence="1" type="ORF">IHE39_29325</name>
</gene>
<reference evidence="1 2" key="1">
    <citation type="submission" date="2020-09" db="EMBL/GenBank/DDBJ databases">
        <title>Draft Genome Sequence of Aminobacter carboxidus type strain DSM 1086, a soil Gram-negative carboxydobacterium.</title>
        <authorList>
            <person name="Turrini P."/>
            <person name="Tescari M."/>
            <person name="Artuso I."/>
            <person name="Lugli G.A."/>
            <person name="Frangipani E."/>
            <person name="Ventura M."/>
            <person name="Visca P."/>
        </authorList>
    </citation>
    <scope>NUCLEOTIDE SEQUENCE [LARGE SCALE GENOMIC DNA]</scope>
    <source>
        <strain evidence="1 2">DSM 1086</strain>
    </source>
</reference>
<comment type="caution">
    <text evidence="1">The sequence shown here is derived from an EMBL/GenBank/DDBJ whole genome shotgun (WGS) entry which is preliminary data.</text>
</comment>
<dbReference type="EMBL" id="JACZEP010000020">
    <property type="protein sequence ID" value="MBE1208399.1"/>
    <property type="molecule type" value="Genomic_DNA"/>
</dbReference>
<dbReference type="RefSeq" id="WP_192569002.1">
    <property type="nucleotide sequence ID" value="NZ_JACZEP010000020.1"/>
</dbReference>
<proteinExistence type="predicted"/>
<accession>A0ABR9GXZ5</accession>
<organism evidence="1 2">
    <name type="scientific">Aminobacter carboxidus</name>
    <dbReference type="NCBI Taxonomy" id="376165"/>
    <lineage>
        <taxon>Bacteria</taxon>
        <taxon>Pseudomonadati</taxon>
        <taxon>Pseudomonadota</taxon>
        <taxon>Alphaproteobacteria</taxon>
        <taxon>Hyphomicrobiales</taxon>
        <taxon>Phyllobacteriaceae</taxon>
        <taxon>Aminobacter</taxon>
    </lineage>
</organism>
<keyword evidence="2" id="KW-1185">Reference proteome</keyword>